<proteinExistence type="predicted"/>
<organism evidence="1 2">
    <name type="scientific">Eisenbergiella massiliensis</name>
    <dbReference type="NCBI Taxonomy" id="1720294"/>
    <lineage>
        <taxon>Bacteria</taxon>
        <taxon>Bacillati</taxon>
        <taxon>Bacillota</taxon>
        <taxon>Clostridia</taxon>
        <taxon>Lachnospirales</taxon>
        <taxon>Lachnospiraceae</taxon>
        <taxon>Eisenbergiella</taxon>
    </lineage>
</organism>
<sequence length="115" mass="12647">MRFGIAHLSCGFLPSMPDEGTKAVFSSIFTGKYQPVYVSDMDGWYKSHLAFILPICYVCYALDCDLTKIRGQQLKLVMDAAGEGYAMLAALGCPVLPEGSEKAFAPGWEELRRAL</sequence>
<evidence type="ECO:0000313" key="2">
    <source>
        <dbReference type="Proteomes" id="UP000260812"/>
    </source>
</evidence>
<evidence type="ECO:0000313" key="1">
    <source>
        <dbReference type="EMBL" id="RGE56733.1"/>
    </source>
</evidence>
<reference evidence="1" key="1">
    <citation type="submission" date="2018-08" db="EMBL/GenBank/DDBJ databases">
        <title>A genome reference for cultivated species of the human gut microbiota.</title>
        <authorList>
            <person name="Zou Y."/>
            <person name="Xue W."/>
            <person name="Luo G."/>
        </authorList>
    </citation>
    <scope>NUCLEOTIDE SEQUENCE [LARGE SCALE GENOMIC DNA]</scope>
    <source>
        <strain evidence="1">TF05-5AC</strain>
    </source>
</reference>
<gene>
    <name evidence="1" type="ORF">DXC51_22490</name>
</gene>
<name>A0A3E3HY37_9FIRM</name>
<dbReference type="EMBL" id="QVLV01000021">
    <property type="protein sequence ID" value="RGE56733.1"/>
    <property type="molecule type" value="Genomic_DNA"/>
</dbReference>
<dbReference type="GeneID" id="97989547"/>
<dbReference type="AlphaFoldDB" id="A0A3E3HY37"/>
<comment type="caution">
    <text evidence="1">The sequence shown here is derived from an EMBL/GenBank/DDBJ whole genome shotgun (WGS) entry which is preliminary data.</text>
</comment>
<dbReference type="RefSeq" id="WP_117545482.1">
    <property type="nucleotide sequence ID" value="NZ_QVLV01000021.1"/>
</dbReference>
<protein>
    <submittedName>
        <fullName evidence="1">Uncharacterized protein</fullName>
    </submittedName>
</protein>
<dbReference type="Proteomes" id="UP000260812">
    <property type="component" value="Unassembled WGS sequence"/>
</dbReference>
<keyword evidence="2" id="KW-1185">Reference proteome</keyword>
<accession>A0A3E3HY37</accession>